<gene>
    <name evidence="2" type="ORF">SPSC_00388</name>
</gene>
<evidence type="ECO:0000313" key="2">
    <source>
        <dbReference type="EMBL" id="CDR87262.1"/>
    </source>
</evidence>
<dbReference type="AlphaFoldDB" id="A0A140KMD1"/>
<feature type="compositionally biased region" description="Polar residues" evidence="1">
    <location>
        <begin position="128"/>
        <end position="157"/>
    </location>
</feature>
<feature type="compositionally biased region" description="Acidic residues" evidence="1">
    <location>
        <begin position="300"/>
        <end position="311"/>
    </location>
</feature>
<feature type="region of interest" description="Disordered" evidence="1">
    <location>
        <begin position="92"/>
        <end position="403"/>
    </location>
</feature>
<protein>
    <submittedName>
        <fullName evidence="2">Uncharacterized protein</fullName>
    </submittedName>
</protein>
<feature type="compositionally biased region" description="Low complexity" evidence="1">
    <location>
        <begin position="106"/>
        <end position="127"/>
    </location>
</feature>
<feature type="compositionally biased region" description="Acidic residues" evidence="1">
    <location>
        <begin position="92"/>
        <end position="103"/>
    </location>
</feature>
<dbReference type="OrthoDB" id="2556046at2759"/>
<evidence type="ECO:0000256" key="1">
    <source>
        <dbReference type="SAM" id="MobiDB-lite"/>
    </source>
</evidence>
<dbReference type="EMBL" id="LK056653">
    <property type="protein sequence ID" value="CDR87262.1"/>
    <property type="molecule type" value="Genomic_DNA"/>
</dbReference>
<feature type="compositionally biased region" description="Basic and acidic residues" evidence="1">
    <location>
        <begin position="174"/>
        <end position="186"/>
    </location>
</feature>
<feature type="compositionally biased region" description="Basic residues" evidence="1">
    <location>
        <begin position="263"/>
        <end position="274"/>
    </location>
</feature>
<reference evidence="2" key="1">
    <citation type="submission" date="2014-06" db="EMBL/GenBank/DDBJ databases">
        <authorList>
            <person name="Ju J."/>
            <person name="Zhang J."/>
        </authorList>
    </citation>
    <scope>NUCLEOTIDE SEQUENCE</scope>
    <source>
        <strain evidence="2">SscI8</strain>
    </source>
</reference>
<dbReference type="PANTHER" id="PTHR38645">
    <property type="entry name" value="CHROMOSOME 9, WHOLE GENOME SHOTGUN SEQUENCE"/>
    <property type="match status" value="1"/>
</dbReference>
<proteinExistence type="predicted"/>
<organism evidence="2">
    <name type="scientific">Sporisorium scitamineum</name>
    <dbReference type="NCBI Taxonomy" id="49012"/>
    <lineage>
        <taxon>Eukaryota</taxon>
        <taxon>Fungi</taxon>
        <taxon>Dikarya</taxon>
        <taxon>Basidiomycota</taxon>
        <taxon>Ustilaginomycotina</taxon>
        <taxon>Ustilaginomycetes</taxon>
        <taxon>Ustilaginales</taxon>
        <taxon>Ustilaginaceae</taxon>
        <taxon>Sporisorium</taxon>
    </lineage>
</organism>
<dbReference type="PANTHER" id="PTHR38645:SF1">
    <property type="entry name" value="YALI0F12243P"/>
    <property type="match status" value="1"/>
</dbReference>
<sequence length="403" mass="44157">MDLSNLRTSLREEEVSGQRRTAHLRAAEDELNAFFRSSALGLTTLYRQGVAATKASYEKGYAHALAHVLELWDKDQDWLKGYLQRRIEAIEATDAEDDGEEVQLDQPQPRQQSQQQQQQPQQQPQQPSEASTSFTRANNTHMAATRPVQTATDSSRQTNKRSRNAFSDASTSSSHRDHDDASSERRSLHRMPQHSSSAPSSRFPASPAANFASNSFNFSAPLAYPSSSSNAANPSTSSSSPSKTGPPRSADAPVIKTSNPATSRRRLQKLKGLRAGRDRIVEIEQADEDEILPDGAAAAEDADAWTDDEDAANGFDNASPTKGAKSGNGGRGKKVVVWAERSGSNSTHGAHIPQVAEGKILERLDRRKRRRSNKPEDAMMADEEVSSAEVSREEEGAVYRYHS</sequence>
<feature type="compositionally biased region" description="Low complexity" evidence="1">
    <location>
        <begin position="195"/>
        <end position="242"/>
    </location>
</feature>
<feature type="compositionally biased region" description="Low complexity" evidence="1">
    <location>
        <begin position="164"/>
        <end position="173"/>
    </location>
</feature>
<accession>A0A140KMD1</accession>
<name>A0A140KMD1_9BASI</name>